<proteinExistence type="predicted"/>
<dbReference type="STRING" id="497964.CfE428DRAFT_1904"/>
<gene>
    <name evidence="1" type="ORF">CfE428DRAFT_1904</name>
</gene>
<comment type="caution">
    <text evidence="1">The sequence shown here is derived from an EMBL/GenBank/DDBJ whole genome shotgun (WGS) entry which is preliminary data.</text>
</comment>
<name>B4CZ16_9BACT</name>
<accession>B4CZ16</accession>
<dbReference type="InParanoid" id="B4CZ16"/>
<dbReference type="EMBL" id="ABVL01000004">
    <property type="protein sequence ID" value="EDY20707.1"/>
    <property type="molecule type" value="Genomic_DNA"/>
</dbReference>
<keyword evidence="2" id="KW-1185">Reference proteome</keyword>
<evidence type="ECO:0000313" key="2">
    <source>
        <dbReference type="Proteomes" id="UP000005824"/>
    </source>
</evidence>
<dbReference type="Proteomes" id="UP000005824">
    <property type="component" value="Unassembled WGS sequence"/>
</dbReference>
<evidence type="ECO:0000313" key="1">
    <source>
        <dbReference type="EMBL" id="EDY20707.1"/>
    </source>
</evidence>
<dbReference type="AlphaFoldDB" id="B4CZ16"/>
<organism evidence="1 2">
    <name type="scientific">Chthoniobacter flavus Ellin428</name>
    <dbReference type="NCBI Taxonomy" id="497964"/>
    <lineage>
        <taxon>Bacteria</taxon>
        <taxon>Pseudomonadati</taxon>
        <taxon>Verrucomicrobiota</taxon>
        <taxon>Spartobacteria</taxon>
        <taxon>Chthoniobacterales</taxon>
        <taxon>Chthoniobacteraceae</taxon>
        <taxon>Chthoniobacter</taxon>
    </lineage>
</organism>
<sequence length="122" mass="14380">METRKRNDEKRYSIRFDAERISIVNHRISHPRPINIKWSEIERLIVFKRDLFAVDLICLSIEFQDGRCLELDEDMDGWKPFIAAMPAYLIGCRKLDEWFSAVASPAFATNPTEIFRREAAME</sequence>
<reference evidence="1 2" key="1">
    <citation type="journal article" date="2011" name="J. Bacteriol.">
        <title>Genome sequence of Chthoniobacter flavus Ellin428, an aerobic heterotrophic soil bacterium.</title>
        <authorList>
            <person name="Kant R."/>
            <person name="van Passel M.W."/>
            <person name="Palva A."/>
            <person name="Lucas S."/>
            <person name="Lapidus A."/>
            <person name="Glavina Del Rio T."/>
            <person name="Dalin E."/>
            <person name="Tice H."/>
            <person name="Bruce D."/>
            <person name="Goodwin L."/>
            <person name="Pitluck S."/>
            <person name="Larimer F.W."/>
            <person name="Land M.L."/>
            <person name="Hauser L."/>
            <person name="Sangwan P."/>
            <person name="de Vos W.M."/>
            <person name="Janssen P.H."/>
            <person name="Smidt H."/>
        </authorList>
    </citation>
    <scope>NUCLEOTIDE SEQUENCE [LARGE SCALE GENOMIC DNA]</scope>
    <source>
        <strain evidence="1 2">Ellin428</strain>
    </source>
</reference>
<protein>
    <submittedName>
        <fullName evidence="1">Uncharacterized protein</fullName>
    </submittedName>
</protein>